<reference evidence="1 2" key="1">
    <citation type="submission" date="2016-07" db="EMBL/GenBank/DDBJ databases">
        <title>Pervasive Adenine N6-methylation of Active Genes in Fungi.</title>
        <authorList>
            <consortium name="DOE Joint Genome Institute"/>
            <person name="Mondo S.J."/>
            <person name="Dannebaum R.O."/>
            <person name="Kuo R.C."/>
            <person name="Labutti K."/>
            <person name="Haridas S."/>
            <person name="Kuo A."/>
            <person name="Salamov A."/>
            <person name="Ahrendt S.R."/>
            <person name="Lipzen A."/>
            <person name="Sullivan W."/>
            <person name="Andreopoulos W.B."/>
            <person name="Clum A."/>
            <person name="Lindquist E."/>
            <person name="Daum C."/>
            <person name="Ramamoorthy G.K."/>
            <person name="Gryganskyi A."/>
            <person name="Culley D."/>
            <person name="Magnuson J.K."/>
            <person name="James T.Y."/>
            <person name="O'Malley M.A."/>
            <person name="Stajich J.E."/>
            <person name="Spatafora J.W."/>
            <person name="Visel A."/>
            <person name="Grigoriev I.V."/>
        </authorList>
    </citation>
    <scope>NUCLEOTIDE SEQUENCE [LARGE SCALE GENOMIC DNA]</scope>
    <source>
        <strain evidence="1 2">JEL800</strain>
    </source>
</reference>
<dbReference type="AlphaFoldDB" id="A0A1Y2CJM5"/>
<sequence>MSFRNRNLPARSDHESEYIAVLNEILITPQWWLGLRDEAIVSKWKANSRAKTSQAKLASMLSHSKKVPAYYLDRENEQLTHTAEFLIQELQYIAKHQLIPQRIYTTNNEPRCLYF</sequence>
<accession>A0A1Y2CJM5</accession>
<organism evidence="1 2">
    <name type="scientific">Rhizoclosmatium globosum</name>
    <dbReference type="NCBI Taxonomy" id="329046"/>
    <lineage>
        <taxon>Eukaryota</taxon>
        <taxon>Fungi</taxon>
        <taxon>Fungi incertae sedis</taxon>
        <taxon>Chytridiomycota</taxon>
        <taxon>Chytridiomycota incertae sedis</taxon>
        <taxon>Chytridiomycetes</taxon>
        <taxon>Chytridiales</taxon>
        <taxon>Chytriomycetaceae</taxon>
        <taxon>Rhizoclosmatium</taxon>
    </lineage>
</organism>
<protein>
    <submittedName>
        <fullName evidence="1">Uncharacterized protein</fullName>
    </submittedName>
</protein>
<dbReference type="EMBL" id="MCGO01000014">
    <property type="protein sequence ID" value="ORY47231.1"/>
    <property type="molecule type" value="Genomic_DNA"/>
</dbReference>
<comment type="caution">
    <text evidence="1">The sequence shown here is derived from an EMBL/GenBank/DDBJ whole genome shotgun (WGS) entry which is preliminary data.</text>
</comment>
<name>A0A1Y2CJM5_9FUNG</name>
<dbReference type="Proteomes" id="UP000193642">
    <property type="component" value="Unassembled WGS sequence"/>
</dbReference>
<keyword evidence="2" id="KW-1185">Reference proteome</keyword>
<evidence type="ECO:0000313" key="1">
    <source>
        <dbReference type="EMBL" id="ORY47231.1"/>
    </source>
</evidence>
<gene>
    <name evidence="1" type="ORF">BCR33DRAFT_714993</name>
</gene>
<proteinExistence type="predicted"/>
<evidence type="ECO:0000313" key="2">
    <source>
        <dbReference type="Proteomes" id="UP000193642"/>
    </source>
</evidence>